<organism evidence="1 6">
    <name type="scientific">Streptococcus suis</name>
    <dbReference type="NCBI Taxonomy" id="1307"/>
    <lineage>
        <taxon>Bacteria</taxon>
        <taxon>Bacillati</taxon>
        <taxon>Bacillota</taxon>
        <taxon>Bacilli</taxon>
        <taxon>Lactobacillales</taxon>
        <taxon>Streptococcaceae</taxon>
        <taxon>Streptococcus</taxon>
    </lineage>
</organism>
<evidence type="ECO:0000313" key="2">
    <source>
        <dbReference type="EMBL" id="CYU93482.1"/>
    </source>
</evidence>
<proteinExistence type="predicted"/>
<evidence type="ECO:0000313" key="1">
    <source>
        <dbReference type="EMBL" id="CYU90817.1"/>
    </source>
</evidence>
<reference evidence="5 6" key="1">
    <citation type="submission" date="2016-02" db="EMBL/GenBank/DDBJ databases">
        <authorList>
            <consortium name="Pathogen Informatics"/>
        </authorList>
    </citation>
    <scope>NUCLEOTIDE SEQUENCE [LARGE SCALE GENOMIC DNA]</scope>
    <source>
        <strain evidence="3 5">LSS32</strain>
        <strain evidence="1 6">LSS52</strain>
        <strain evidence="2 7">LSS54</strain>
        <strain evidence="4 8">LSS64</strain>
    </source>
</reference>
<dbReference type="EMBL" id="FIGJ01000032">
    <property type="protein sequence ID" value="CYV04735.1"/>
    <property type="molecule type" value="Genomic_DNA"/>
</dbReference>
<dbReference type="Proteomes" id="UP000074850">
    <property type="component" value="Unassembled WGS sequence"/>
</dbReference>
<evidence type="ECO:0000313" key="5">
    <source>
        <dbReference type="Proteomes" id="UP000072618"/>
    </source>
</evidence>
<dbReference type="AlphaFoldDB" id="A0A0N0DLM3"/>
<dbReference type="EMBL" id="FIHA01000022">
    <property type="protein sequence ID" value="CYU90817.1"/>
    <property type="molecule type" value="Genomic_DNA"/>
</dbReference>
<evidence type="ECO:0000313" key="4">
    <source>
        <dbReference type="EMBL" id="CYV47655.1"/>
    </source>
</evidence>
<evidence type="ECO:0000313" key="3">
    <source>
        <dbReference type="EMBL" id="CYV04735.1"/>
    </source>
</evidence>
<protein>
    <submittedName>
        <fullName evidence="1">Uncharacterized protein</fullName>
    </submittedName>
</protein>
<evidence type="ECO:0000313" key="6">
    <source>
        <dbReference type="Proteomes" id="UP000072794"/>
    </source>
</evidence>
<sequence length="67" mass="7950">MKQFIIDSLKDEVDTITISFTNGDKITFFQIYETYSDQENIIDLVELKTDYRHLVNIEQIAHIRLNV</sequence>
<accession>A0A0N0DLM3</accession>
<dbReference type="EMBL" id="FIHD01000017">
    <property type="protein sequence ID" value="CYU93482.1"/>
    <property type="molecule type" value="Genomic_DNA"/>
</dbReference>
<dbReference type="Proteomes" id="UP000072618">
    <property type="component" value="Unassembled WGS sequence"/>
</dbReference>
<evidence type="ECO:0000313" key="7">
    <source>
        <dbReference type="Proteomes" id="UP000073494"/>
    </source>
</evidence>
<dbReference type="PATRIC" id="fig|1307.473.peg.147"/>
<dbReference type="Proteomes" id="UP000073494">
    <property type="component" value="Unassembled WGS sequence"/>
</dbReference>
<dbReference type="EMBL" id="FIHM01000045">
    <property type="protein sequence ID" value="CYV47655.1"/>
    <property type="molecule type" value="Genomic_DNA"/>
</dbReference>
<dbReference type="Proteomes" id="UP000072794">
    <property type="component" value="Unassembled WGS sequence"/>
</dbReference>
<evidence type="ECO:0000313" key="8">
    <source>
        <dbReference type="Proteomes" id="UP000074850"/>
    </source>
</evidence>
<gene>
    <name evidence="3" type="ORF">ERS132394_02129</name>
    <name evidence="1" type="ORF">ERS132414_01267</name>
    <name evidence="2" type="ORF">ERS132416_01139</name>
    <name evidence="4" type="ORF">ERS132426_01735</name>
</gene>
<dbReference type="RefSeq" id="WP_024376899.1">
    <property type="nucleotide sequence ID" value="NZ_CEDY01000004.1"/>
</dbReference>
<name>A0A0N0DLM3_STRSU</name>